<sequence length="77" mass="9042">LRPAVLLSFWHVIWEDDDESHTSHSLQSSRQPRLNNNQHNITSRQRLSSSRQPSEKPRQQSSSRQHSENSYPAQTYT</sequence>
<comment type="caution">
    <text evidence="2">The sequence shown here is derived from an EMBL/GenBank/DDBJ whole genome shotgun (WGS) entry which is preliminary data.</text>
</comment>
<dbReference type="AlphaFoldDB" id="A0A9N9J8M6"/>
<feature type="region of interest" description="Disordered" evidence="1">
    <location>
        <begin position="18"/>
        <end position="77"/>
    </location>
</feature>
<feature type="compositionally biased region" description="Polar residues" evidence="1">
    <location>
        <begin position="59"/>
        <end position="77"/>
    </location>
</feature>
<feature type="non-terminal residue" evidence="2">
    <location>
        <position position="1"/>
    </location>
</feature>
<organism evidence="2 3">
    <name type="scientific">Racocetra fulgida</name>
    <dbReference type="NCBI Taxonomy" id="60492"/>
    <lineage>
        <taxon>Eukaryota</taxon>
        <taxon>Fungi</taxon>
        <taxon>Fungi incertae sedis</taxon>
        <taxon>Mucoromycota</taxon>
        <taxon>Glomeromycotina</taxon>
        <taxon>Glomeromycetes</taxon>
        <taxon>Diversisporales</taxon>
        <taxon>Gigasporaceae</taxon>
        <taxon>Racocetra</taxon>
    </lineage>
</organism>
<dbReference type="OrthoDB" id="3437960at2759"/>
<name>A0A9N9J8M6_9GLOM</name>
<evidence type="ECO:0000313" key="3">
    <source>
        <dbReference type="Proteomes" id="UP000789396"/>
    </source>
</evidence>
<evidence type="ECO:0000256" key="1">
    <source>
        <dbReference type="SAM" id="MobiDB-lite"/>
    </source>
</evidence>
<dbReference type="EMBL" id="CAJVPZ010044403">
    <property type="protein sequence ID" value="CAG8767482.1"/>
    <property type="molecule type" value="Genomic_DNA"/>
</dbReference>
<accession>A0A9N9J8M6</accession>
<feature type="compositionally biased region" description="Polar residues" evidence="1">
    <location>
        <begin position="23"/>
        <end position="42"/>
    </location>
</feature>
<protein>
    <submittedName>
        <fullName evidence="2">18672_t:CDS:1</fullName>
    </submittedName>
</protein>
<gene>
    <name evidence="2" type="ORF">RFULGI_LOCUS14806</name>
</gene>
<keyword evidence="3" id="KW-1185">Reference proteome</keyword>
<reference evidence="2" key="1">
    <citation type="submission" date="2021-06" db="EMBL/GenBank/DDBJ databases">
        <authorList>
            <person name="Kallberg Y."/>
            <person name="Tangrot J."/>
            <person name="Rosling A."/>
        </authorList>
    </citation>
    <scope>NUCLEOTIDE SEQUENCE</scope>
    <source>
        <strain evidence="2">IN212</strain>
    </source>
</reference>
<proteinExistence type="predicted"/>
<feature type="compositionally biased region" description="Low complexity" evidence="1">
    <location>
        <begin position="43"/>
        <end position="52"/>
    </location>
</feature>
<dbReference type="Proteomes" id="UP000789396">
    <property type="component" value="Unassembled WGS sequence"/>
</dbReference>
<evidence type="ECO:0000313" key="2">
    <source>
        <dbReference type="EMBL" id="CAG8767482.1"/>
    </source>
</evidence>